<dbReference type="PROSITE" id="PS00680">
    <property type="entry name" value="MAP_1"/>
    <property type="match status" value="1"/>
</dbReference>
<dbReference type="EC" id="3.4.11.18" evidence="6 7"/>
<comment type="function">
    <text evidence="1 6">Removes the N-terminal methionine from nascent proteins. The N-terminal methionine is often cleaved when the second residue in the primary sequence is small and uncharged (Met-Ala-, Cys, Gly, Pro, Ser, Thr, or Val). Requires deformylation of the N(alpha)-formylated initiator methionine before it can be hydrolyzed.</text>
</comment>
<feature type="binding site" evidence="6">
    <location>
        <position position="80"/>
    </location>
    <ligand>
        <name>substrate</name>
    </ligand>
</feature>
<keyword evidence="3 6" id="KW-0645">Protease</keyword>
<feature type="binding site" evidence="6">
    <location>
        <position position="245"/>
    </location>
    <ligand>
        <name>a divalent metal cation</name>
        <dbReference type="ChEBI" id="CHEBI:60240"/>
        <label>1</label>
    </ligand>
</feature>
<organism evidence="9 10">
    <name type="scientific">Agrococcus terreus</name>
    <dbReference type="NCBI Taxonomy" id="574649"/>
    <lineage>
        <taxon>Bacteria</taxon>
        <taxon>Bacillati</taxon>
        <taxon>Actinomycetota</taxon>
        <taxon>Actinomycetes</taxon>
        <taxon>Micrococcales</taxon>
        <taxon>Microbacteriaceae</taxon>
        <taxon>Agrococcus</taxon>
    </lineage>
</organism>
<feature type="binding site" evidence="6">
    <location>
        <position position="245"/>
    </location>
    <ligand>
        <name>a divalent metal cation</name>
        <dbReference type="ChEBI" id="CHEBI:60240"/>
        <label>2</label>
        <note>catalytic</note>
    </ligand>
</feature>
<dbReference type="PRINTS" id="PR00599">
    <property type="entry name" value="MAPEPTIDASE"/>
</dbReference>
<keyword evidence="4 6" id="KW-0479">Metal-binding</keyword>
<evidence type="ECO:0000256" key="6">
    <source>
        <dbReference type="HAMAP-Rule" id="MF_01974"/>
    </source>
</evidence>
<dbReference type="Proteomes" id="UP000626982">
    <property type="component" value="Unassembled WGS sequence"/>
</dbReference>
<keyword evidence="5 6" id="KW-0378">Hydrolase</keyword>
<dbReference type="EMBL" id="BMLM01000001">
    <property type="protein sequence ID" value="GGN78943.1"/>
    <property type="molecule type" value="Genomic_DNA"/>
</dbReference>
<evidence type="ECO:0000259" key="8">
    <source>
        <dbReference type="Pfam" id="PF00557"/>
    </source>
</evidence>
<comment type="similarity">
    <text evidence="6">Belongs to the peptidase M24A family. Methionine aminopeptidase type 1 subfamily.</text>
</comment>
<evidence type="ECO:0000256" key="3">
    <source>
        <dbReference type="ARBA" id="ARBA00022670"/>
    </source>
</evidence>
<keyword evidence="10" id="KW-1185">Reference proteome</keyword>
<feature type="binding site" evidence="6">
    <location>
        <position position="97"/>
    </location>
    <ligand>
        <name>a divalent metal cation</name>
        <dbReference type="ChEBI" id="CHEBI:60240"/>
        <label>1</label>
    </ligand>
</feature>
<feature type="binding site" evidence="6">
    <location>
        <position position="188"/>
    </location>
    <ligand>
        <name>substrate</name>
    </ligand>
</feature>
<dbReference type="InterPro" id="IPR000994">
    <property type="entry name" value="Pept_M24"/>
</dbReference>
<dbReference type="PANTHER" id="PTHR43330">
    <property type="entry name" value="METHIONINE AMINOPEPTIDASE"/>
    <property type="match status" value="1"/>
</dbReference>
<comment type="subunit">
    <text evidence="6">Monomer.</text>
</comment>
<keyword evidence="2 6" id="KW-0031">Aminopeptidase</keyword>
<evidence type="ECO:0000256" key="5">
    <source>
        <dbReference type="ARBA" id="ARBA00022801"/>
    </source>
</evidence>
<dbReference type="GO" id="GO:0004177">
    <property type="term" value="F:aminopeptidase activity"/>
    <property type="evidence" value="ECO:0007669"/>
    <property type="project" value="UniProtKB-KW"/>
</dbReference>
<evidence type="ECO:0000256" key="7">
    <source>
        <dbReference type="RuleBase" id="RU003653"/>
    </source>
</evidence>
<feature type="binding site" evidence="6">
    <location>
        <position position="108"/>
    </location>
    <ligand>
        <name>a divalent metal cation</name>
        <dbReference type="ChEBI" id="CHEBI:60240"/>
        <label>2</label>
        <note>catalytic</note>
    </ligand>
</feature>
<feature type="binding site" evidence="6">
    <location>
        <position position="214"/>
    </location>
    <ligand>
        <name>a divalent metal cation</name>
        <dbReference type="ChEBI" id="CHEBI:60240"/>
        <label>2</label>
        <note>catalytic</note>
    </ligand>
</feature>
<dbReference type="SUPFAM" id="SSF55920">
    <property type="entry name" value="Creatinase/aminopeptidase"/>
    <property type="match status" value="1"/>
</dbReference>
<comment type="caution">
    <text evidence="9">The sequence shown here is derived from an EMBL/GenBank/DDBJ whole genome shotgun (WGS) entry which is preliminary data.</text>
</comment>
<dbReference type="HAMAP" id="MF_01974">
    <property type="entry name" value="MetAP_1"/>
    <property type="match status" value="1"/>
</dbReference>
<feature type="domain" description="Peptidase M24" evidence="8">
    <location>
        <begin position="15"/>
        <end position="251"/>
    </location>
</feature>
<reference evidence="10" key="1">
    <citation type="journal article" date="2019" name="Int. J. Syst. Evol. Microbiol.">
        <title>The Global Catalogue of Microorganisms (GCM) 10K type strain sequencing project: providing services to taxonomists for standard genome sequencing and annotation.</title>
        <authorList>
            <consortium name="The Broad Institute Genomics Platform"/>
            <consortium name="The Broad Institute Genome Sequencing Center for Infectious Disease"/>
            <person name="Wu L."/>
            <person name="Ma J."/>
        </authorList>
    </citation>
    <scope>NUCLEOTIDE SEQUENCE [LARGE SCALE GENOMIC DNA]</scope>
    <source>
        <strain evidence="10">CGMCC 1.6960</strain>
    </source>
</reference>
<proteinExistence type="inferred from homology"/>
<gene>
    <name evidence="6 9" type="primary">map</name>
    <name evidence="9" type="ORF">GCM10010968_05290</name>
</gene>
<protein>
    <recommendedName>
        <fullName evidence="6 7">Methionine aminopeptidase</fullName>
        <shortName evidence="6">MAP</shortName>
        <shortName evidence="6">MetAP</shortName>
        <ecNumber evidence="6 7">3.4.11.18</ecNumber>
    </recommendedName>
    <alternativeName>
        <fullName evidence="6">Peptidase M</fullName>
    </alternativeName>
</protein>
<dbReference type="NCBIfam" id="TIGR00500">
    <property type="entry name" value="met_pdase_I"/>
    <property type="match status" value="1"/>
</dbReference>
<feature type="binding site" evidence="6">
    <location>
        <position position="108"/>
    </location>
    <ligand>
        <name>a divalent metal cation</name>
        <dbReference type="ChEBI" id="CHEBI:60240"/>
        <label>1</label>
    </ligand>
</feature>
<accession>A0ABQ2KEA7</accession>
<sequence>MRRRGPYKSRRELAGMREPGRITALALEAVAAAIRPGVTTLELDAIAERTIREHGAVPNFQLEPGYEHAICANVNDVVVHGIPGATPLVPGDLVTIDCGAKIDGLNGDAAISVVVPEADGSEAQGELAASRRRLSAVTRGALLAGIAALASARQLGEVSAAIEDHVDEHSDYGISEDYIGHGIGARMHEEPPVFNYRTRVTGPAVKPGLCVAIEPIVHERGIETTTDADGWTVRSADGADACQWEHSVAVHSGGIWVLTALDGGAAELAPLGVVPVPIAER</sequence>
<name>A0ABQ2KEA7_9MICO</name>
<evidence type="ECO:0000256" key="1">
    <source>
        <dbReference type="ARBA" id="ARBA00002521"/>
    </source>
</evidence>
<dbReference type="InterPro" id="IPR002467">
    <property type="entry name" value="Pept_M24A_MAP1"/>
</dbReference>
<dbReference type="Pfam" id="PF00557">
    <property type="entry name" value="Peptidase_M24"/>
    <property type="match status" value="1"/>
</dbReference>
<comment type="catalytic activity">
    <reaction evidence="6 7">
        <text>Release of N-terminal amino acids, preferentially methionine, from peptides and arylamides.</text>
        <dbReference type="EC" id="3.4.11.18"/>
    </reaction>
</comment>
<dbReference type="PANTHER" id="PTHR43330:SF27">
    <property type="entry name" value="METHIONINE AMINOPEPTIDASE"/>
    <property type="match status" value="1"/>
</dbReference>
<evidence type="ECO:0000256" key="2">
    <source>
        <dbReference type="ARBA" id="ARBA00022438"/>
    </source>
</evidence>
<comment type="cofactor">
    <cofactor evidence="6">
        <name>Co(2+)</name>
        <dbReference type="ChEBI" id="CHEBI:48828"/>
    </cofactor>
    <cofactor evidence="6">
        <name>Zn(2+)</name>
        <dbReference type="ChEBI" id="CHEBI:29105"/>
    </cofactor>
    <cofactor evidence="6">
        <name>Mn(2+)</name>
        <dbReference type="ChEBI" id="CHEBI:29035"/>
    </cofactor>
    <cofactor evidence="6">
        <name>Fe(2+)</name>
        <dbReference type="ChEBI" id="CHEBI:29033"/>
    </cofactor>
    <text evidence="6">Binds 2 divalent metal cations per subunit. Has a high-affinity and a low affinity metal-binding site. The true nature of the physiological cofactor is under debate. The enzyme is active with cobalt, zinc, manganese or divalent iron ions. Most likely, methionine aminopeptidases function as mononuclear Fe(2+)-metalloproteases under physiological conditions, and the catalytically relevant metal-binding site has been assigned to the histidine-containing high-affinity site.</text>
</comment>
<evidence type="ECO:0000313" key="10">
    <source>
        <dbReference type="Proteomes" id="UP000626982"/>
    </source>
</evidence>
<dbReference type="InterPro" id="IPR036005">
    <property type="entry name" value="Creatinase/aminopeptidase-like"/>
</dbReference>
<evidence type="ECO:0000256" key="4">
    <source>
        <dbReference type="ARBA" id="ARBA00022723"/>
    </source>
</evidence>
<dbReference type="Gene3D" id="3.90.230.10">
    <property type="entry name" value="Creatinase/methionine aminopeptidase superfamily"/>
    <property type="match status" value="1"/>
</dbReference>
<evidence type="ECO:0000313" key="9">
    <source>
        <dbReference type="EMBL" id="GGN78943.1"/>
    </source>
</evidence>
<feature type="binding site" evidence="6">
    <location>
        <position position="181"/>
    </location>
    <ligand>
        <name>a divalent metal cation</name>
        <dbReference type="ChEBI" id="CHEBI:60240"/>
        <label>2</label>
        <note>catalytic</note>
    </ligand>
</feature>
<dbReference type="RefSeq" id="WP_373284699.1">
    <property type="nucleotide sequence ID" value="NZ_BAABBD010000001.1"/>
</dbReference>
<dbReference type="InterPro" id="IPR001714">
    <property type="entry name" value="Pept_M24_MAP"/>
</dbReference>